<feature type="binding site" evidence="7">
    <location>
        <position position="44"/>
    </location>
    <ligand>
        <name>glyoxylate</name>
        <dbReference type="ChEBI" id="CHEBI:36655"/>
    </ligand>
</feature>
<dbReference type="InterPro" id="IPR013785">
    <property type="entry name" value="Aldolase_TIM"/>
</dbReference>
<feature type="binding site" evidence="7">
    <location>
        <begin position="313"/>
        <end position="317"/>
    </location>
    <ligand>
        <name>FMN</name>
        <dbReference type="ChEBI" id="CHEBI:58210"/>
    </ligand>
</feature>
<dbReference type="FunFam" id="3.20.20.70:FF:000029">
    <property type="entry name" value="L-lactate dehydrogenase"/>
    <property type="match status" value="1"/>
</dbReference>
<dbReference type="PANTHER" id="PTHR10578:SF143">
    <property type="entry name" value="FMN-DEPENDENT ALPHA-HYDROXY ACID DEHYDROGENASE PB1A11.03"/>
    <property type="match status" value="1"/>
</dbReference>
<dbReference type="InterPro" id="IPR037396">
    <property type="entry name" value="FMN_HAD"/>
</dbReference>
<sequence>MAFADEQNAIYLNGVQGRRPRRPIDWRDLEHQVSNQLQPGPWGYIAGSAGRESTTDANRDALDRVKIVPRMLRDVSERRLARNILGTDFSAPVFLSPIGVQTLAHPDGELASARAAASMGVPFTASTASSHTLEQIAHAAGAAPRWYQLYWPKSRDLAASFIARAEASGYSALVVTLDTWLLAWRPRDLTGAFLPFLWAEGNVNYFSDPVFCSMLDVPPQDDPRAAVELFTSEFSNASVTWDDLRWLRDRTSLPIILKGIQHVDDARCAVDAGMDAVFVSNHGGRQVDGAIGSLDALASIGEAVGSQIELLFDSGVRGGADVVKALSLGASAVGLGRPFVWGLAAGGEAGVRDVVAHLLAEVELTMALSGIADVADLDRSVLDFS</sequence>
<feature type="binding site" evidence="7">
    <location>
        <position position="148"/>
    </location>
    <ligand>
        <name>FMN</name>
        <dbReference type="ChEBI" id="CHEBI:58210"/>
    </ligand>
</feature>
<feature type="binding site" evidence="7">
    <location>
        <position position="285"/>
    </location>
    <ligand>
        <name>glyoxylate</name>
        <dbReference type="ChEBI" id="CHEBI:36655"/>
    </ligand>
</feature>
<feature type="binding site" evidence="7">
    <location>
        <position position="282"/>
    </location>
    <ligand>
        <name>glyoxylate</name>
        <dbReference type="ChEBI" id="CHEBI:36655"/>
    </ligand>
</feature>
<dbReference type="PANTHER" id="PTHR10578">
    <property type="entry name" value="S -2-HYDROXY-ACID OXIDASE-RELATED"/>
    <property type="match status" value="1"/>
</dbReference>
<reference evidence="9 10" key="1">
    <citation type="journal article" date="2016" name="Sci. Rep.">
        <title>Draft genome sequencing and secretome analysis of fungal phytopathogen Ascochyta rabiei provides insight into the necrotrophic effector repertoire.</title>
        <authorList>
            <person name="Verma S."/>
            <person name="Gazara R.K."/>
            <person name="Nizam S."/>
            <person name="Parween S."/>
            <person name="Chattopadhyay D."/>
            <person name="Verma P.K."/>
        </authorList>
    </citation>
    <scope>NUCLEOTIDE SEQUENCE [LARGE SCALE GENOMIC DNA]</scope>
    <source>
        <strain evidence="9 10">ArDII</strain>
    </source>
</reference>
<feature type="binding site" evidence="7">
    <location>
        <position position="185"/>
    </location>
    <ligand>
        <name>glyoxylate</name>
        <dbReference type="ChEBI" id="CHEBI:36655"/>
    </ligand>
</feature>
<dbReference type="InterPro" id="IPR012133">
    <property type="entry name" value="Alpha-hydoxy_acid_DH_FMN"/>
</dbReference>
<dbReference type="PROSITE" id="PS00557">
    <property type="entry name" value="FMN_HYDROXY_ACID_DH_1"/>
    <property type="match status" value="1"/>
</dbReference>
<evidence type="ECO:0000256" key="5">
    <source>
        <dbReference type="ARBA" id="ARBA00024042"/>
    </source>
</evidence>
<comment type="cofactor">
    <cofactor evidence="1">
        <name>FMN</name>
        <dbReference type="ChEBI" id="CHEBI:58210"/>
    </cofactor>
</comment>
<feature type="domain" description="FMN hydroxy acid dehydrogenase" evidence="8">
    <location>
        <begin position="18"/>
        <end position="385"/>
    </location>
</feature>
<protein>
    <submittedName>
        <fullName evidence="9">FMN binding</fullName>
    </submittedName>
</protein>
<dbReference type="SUPFAM" id="SSF51395">
    <property type="entry name" value="FMN-linked oxidoreductases"/>
    <property type="match status" value="1"/>
</dbReference>
<dbReference type="STRING" id="5454.A0A163LT54"/>
<feature type="binding site" evidence="7">
    <location>
        <position position="280"/>
    </location>
    <ligand>
        <name>FMN</name>
        <dbReference type="ChEBI" id="CHEBI:58210"/>
    </ligand>
</feature>
<organism evidence="9 10">
    <name type="scientific">Didymella rabiei</name>
    <name type="common">Chickpea ascochyta blight fungus</name>
    <name type="synonym">Mycosphaerella rabiei</name>
    <dbReference type="NCBI Taxonomy" id="5454"/>
    <lineage>
        <taxon>Eukaryota</taxon>
        <taxon>Fungi</taxon>
        <taxon>Dikarya</taxon>
        <taxon>Ascomycota</taxon>
        <taxon>Pezizomycotina</taxon>
        <taxon>Dothideomycetes</taxon>
        <taxon>Pleosporomycetidae</taxon>
        <taxon>Pleosporales</taxon>
        <taxon>Pleosporineae</taxon>
        <taxon>Didymellaceae</taxon>
        <taxon>Ascochyta</taxon>
    </lineage>
</organism>
<feature type="binding site" evidence="7">
    <location>
        <begin position="97"/>
        <end position="99"/>
    </location>
    <ligand>
        <name>FMN</name>
        <dbReference type="ChEBI" id="CHEBI:58210"/>
    </ligand>
</feature>
<dbReference type="Pfam" id="PF01070">
    <property type="entry name" value="FMN_dh"/>
    <property type="match status" value="1"/>
</dbReference>
<dbReference type="Gene3D" id="3.20.20.70">
    <property type="entry name" value="Aldolase class I"/>
    <property type="match status" value="1"/>
</dbReference>
<name>A0A163LT54_DIDRA</name>
<accession>A0A163LT54</accession>
<dbReference type="GO" id="GO:0010181">
    <property type="term" value="F:FMN binding"/>
    <property type="evidence" value="ECO:0007669"/>
    <property type="project" value="InterPro"/>
</dbReference>
<keyword evidence="10" id="KW-1185">Reference proteome</keyword>
<evidence type="ECO:0000256" key="1">
    <source>
        <dbReference type="ARBA" id="ARBA00001917"/>
    </source>
</evidence>
<evidence type="ECO:0000256" key="6">
    <source>
        <dbReference type="PIRSR" id="PIRSR000138-1"/>
    </source>
</evidence>
<keyword evidence="3 7" id="KW-0288">FMN</keyword>
<feature type="binding site" evidence="7">
    <location>
        <position position="150"/>
    </location>
    <ligand>
        <name>glyoxylate</name>
        <dbReference type="ChEBI" id="CHEBI:36655"/>
    </ligand>
</feature>
<keyword evidence="2 7" id="KW-0285">Flavoprotein</keyword>
<dbReference type="EMBL" id="JYNV01000035">
    <property type="protein sequence ID" value="KZM28095.1"/>
    <property type="molecule type" value="Genomic_DNA"/>
</dbReference>
<feature type="binding site" evidence="7">
    <location>
        <position position="126"/>
    </location>
    <ligand>
        <name>FMN</name>
        <dbReference type="ChEBI" id="CHEBI:58210"/>
    </ligand>
</feature>
<feature type="binding site" evidence="7">
    <location>
        <begin position="336"/>
        <end position="337"/>
    </location>
    <ligand>
        <name>FMN</name>
        <dbReference type="ChEBI" id="CHEBI:58210"/>
    </ligand>
</feature>
<evidence type="ECO:0000256" key="3">
    <source>
        <dbReference type="ARBA" id="ARBA00022643"/>
    </source>
</evidence>
<dbReference type="InterPro" id="IPR008259">
    <property type="entry name" value="FMN_hydac_DH_AS"/>
</dbReference>
<dbReference type="GO" id="GO:0016614">
    <property type="term" value="F:oxidoreductase activity, acting on CH-OH group of donors"/>
    <property type="evidence" value="ECO:0007669"/>
    <property type="project" value="UniProtKB-ARBA"/>
</dbReference>
<gene>
    <name evidence="9" type="ORF">ST47_g762</name>
</gene>
<dbReference type="PIRSF" id="PIRSF000138">
    <property type="entry name" value="Al-hdrx_acd_dh"/>
    <property type="match status" value="1"/>
</dbReference>
<evidence type="ECO:0000256" key="2">
    <source>
        <dbReference type="ARBA" id="ARBA00022630"/>
    </source>
</evidence>
<feature type="active site" description="Proton acceptor" evidence="6">
    <location>
        <position position="282"/>
    </location>
</feature>
<dbReference type="PROSITE" id="PS51349">
    <property type="entry name" value="FMN_HYDROXY_ACID_DH_2"/>
    <property type="match status" value="1"/>
</dbReference>
<comment type="caution">
    <text evidence="9">The sequence shown here is derived from an EMBL/GenBank/DDBJ whole genome shotgun (WGS) entry which is preliminary data.</text>
</comment>
<evidence type="ECO:0000256" key="7">
    <source>
        <dbReference type="PIRSR" id="PIRSR000138-2"/>
    </source>
</evidence>
<dbReference type="AlphaFoldDB" id="A0A163LT54"/>
<evidence type="ECO:0000313" key="10">
    <source>
        <dbReference type="Proteomes" id="UP000076837"/>
    </source>
</evidence>
<proteinExistence type="inferred from homology"/>
<feature type="binding site" evidence="7">
    <location>
        <position position="176"/>
    </location>
    <ligand>
        <name>FMN</name>
        <dbReference type="ChEBI" id="CHEBI:58210"/>
    </ligand>
</feature>
<keyword evidence="4" id="KW-0560">Oxidoreductase</keyword>
<dbReference type="Proteomes" id="UP000076837">
    <property type="component" value="Unassembled WGS sequence"/>
</dbReference>
<dbReference type="InterPro" id="IPR000262">
    <property type="entry name" value="FMN-dep_DH"/>
</dbReference>
<evidence type="ECO:0000313" key="9">
    <source>
        <dbReference type="EMBL" id="KZM28095.1"/>
    </source>
</evidence>
<evidence type="ECO:0000259" key="8">
    <source>
        <dbReference type="PROSITE" id="PS51349"/>
    </source>
</evidence>
<evidence type="ECO:0000256" key="4">
    <source>
        <dbReference type="ARBA" id="ARBA00023002"/>
    </source>
</evidence>
<feature type="binding site" evidence="7">
    <location>
        <position position="258"/>
    </location>
    <ligand>
        <name>FMN</name>
        <dbReference type="ChEBI" id="CHEBI:58210"/>
    </ligand>
</feature>
<comment type="similarity">
    <text evidence="5">Belongs to the FMN-dependent alpha-hydroxy acid dehydrogenase family.</text>
</comment>